<evidence type="ECO:0000313" key="1">
    <source>
        <dbReference type="EMBL" id="CBY30728.1"/>
    </source>
</evidence>
<dbReference type="PANTHER" id="PTHR36978">
    <property type="entry name" value="P-LOOP CONTAINING NUCLEOTIDE TRIPHOSPHATE HYDROLASE"/>
    <property type="match status" value="1"/>
</dbReference>
<reference evidence="1" key="1">
    <citation type="journal article" date="2010" name="Science">
        <title>Plasticity of animal genome architecture unmasked by rapid evolution of a pelagic tunicate.</title>
        <authorList>
            <person name="Denoeud F."/>
            <person name="Henriet S."/>
            <person name="Mungpakdee S."/>
            <person name="Aury J.M."/>
            <person name="Da Silva C."/>
            <person name="Brinkmann H."/>
            <person name="Mikhaleva J."/>
            <person name="Olsen L.C."/>
            <person name="Jubin C."/>
            <person name="Canestro C."/>
            <person name="Bouquet J.M."/>
            <person name="Danks G."/>
            <person name="Poulain J."/>
            <person name="Campsteijn C."/>
            <person name="Adamski M."/>
            <person name="Cross I."/>
            <person name="Yadetie F."/>
            <person name="Muffato M."/>
            <person name="Louis A."/>
            <person name="Butcher S."/>
            <person name="Tsagkogeorga G."/>
            <person name="Konrad A."/>
            <person name="Singh S."/>
            <person name="Jensen M.F."/>
            <person name="Cong E.H."/>
            <person name="Eikeseth-Otteraa H."/>
            <person name="Noel B."/>
            <person name="Anthouard V."/>
            <person name="Porcel B.M."/>
            <person name="Kachouri-Lafond R."/>
            <person name="Nishino A."/>
            <person name="Ugolini M."/>
            <person name="Chourrout P."/>
            <person name="Nishida H."/>
            <person name="Aasland R."/>
            <person name="Huzurbazar S."/>
            <person name="Westhof E."/>
            <person name="Delsuc F."/>
            <person name="Lehrach H."/>
            <person name="Reinhardt R."/>
            <person name="Weissenbach J."/>
            <person name="Roy S.W."/>
            <person name="Artiguenave F."/>
            <person name="Postlethwait J.H."/>
            <person name="Manak J.R."/>
            <person name="Thompson E.M."/>
            <person name="Jaillon O."/>
            <person name="Du Pasquier L."/>
            <person name="Boudinot P."/>
            <person name="Liberles D.A."/>
            <person name="Volff J.N."/>
            <person name="Philippe H."/>
            <person name="Lenhard B."/>
            <person name="Roest Crollius H."/>
            <person name="Wincker P."/>
            <person name="Chourrout D."/>
        </authorList>
    </citation>
    <scope>NUCLEOTIDE SEQUENCE [LARGE SCALE GENOMIC DNA]</scope>
</reference>
<accession>E4Y4Y0</accession>
<dbReference type="Pfam" id="PF17784">
    <property type="entry name" value="Sulfotransfer_4"/>
    <property type="match status" value="1"/>
</dbReference>
<dbReference type="PANTHER" id="PTHR36978:SF4">
    <property type="entry name" value="P-LOOP CONTAINING NUCLEOSIDE TRIPHOSPHATE HYDROLASE PROTEIN"/>
    <property type="match status" value="1"/>
</dbReference>
<gene>
    <name evidence="1" type="ORF">GSOID_T00018615001</name>
</gene>
<dbReference type="Proteomes" id="UP000011014">
    <property type="component" value="Unassembled WGS sequence"/>
</dbReference>
<dbReference type="SUPFAM" id="SSF52540">
    <property type="entry name" value="P-loop containing nucleoside triphosphate hydrolases"/>
    <property type="match status" value="1"/>
</dbReference>
<dbReference type="AlphaFoldDB" id="E4Y4Y0"/>
<proteinExistence type="predicted"/>
<dbReference type="InterPro" id="IPR027417">
    <property type="entry name" value="P-loop_NTPase"/>
</dbReference>
<dbReference type="EMBL" id="FN654282">
    <property type="protein sequence ID" value="CBY30728.1"/>
    <property type="molecule type" value="Genomic_DNA"/>
</dbReference>
<protein>
    <recommendedName>
        <fullName evidence="2">Sulfotransferase</fullName>
    </recommendedName>
</protein>
<dbReference type="Gene3D" id="3.40.50.300">
    <property type="entry name" value="P-loop containing nucleotide triphosphate hydrolases"/>
    <property type="match status" value="1"/>
</dbReference>
<organism evidence="1">
    <name type="scientific">Oikopleura dioica</name>
    <name type="common">Tunicate</name>
    <dbReference type="NCBI Taxonomy" id="34765"/>
    <lineage>
        <taxon>Eukaryota</taxon>
        <taxon>Metazoa</taxon>
        <taxon>Chordata</taxon>
        <taxon>Tunicata</taxon>
        <taxon>Appendicularia</taxon>
        <taxon>Copelata</taxon>
        <taxon>Oikopleuridae</taxon>
        <taxon>Oikopleura</taxon>
    </lineage>
</organism>
<sequence length="303" mass="35291">MEIICAGFPKTCSKSCSSALRALGYNVADLAESIHFLSEVWYDYMKGNCSIHKIDFVILEKVIEEYKKHGFQVNQDVPGNVYWEALYHASPNAMVILTVRDSTEAWKKSFVSFLKQENLRWGNPGFWILQRLISLGWTSPNMHRANWTTQEVMKKGFFRNCDQDFYPAPWTVFTGYQLIKIMQPYWEASVDQYEAQIRRVKEVVPKERLLIWNVKDGWEPVCKFLGKPVPNIPIPHDNKTGDTEFIRRTLIDGPPGKEAQEWSGWYIKKAFCQVLFVGGLFIYEKKTNFRLTKSIFNFAKSKL</sequence>
<dbReference type="InterPro" id="IPR040632">
    <property type="entry name" value="Sulfotransfer_4"/>
</dbReference>
<evidence type="ECO:0008006" key="2">
    <source>
        <dbReference type="Google" id="ProtNLM"/>
    </source>
</evidence>
<name>E4Y4Y0_OIKDI</name>